<dbReference type="Proteomes" id="UP000076738">
    <property type="component" value="Unassembled WGS sequence"/>
</dbReference>
<name>A0A167LFC9_CALVF</name>
<reference evidence="3 4" key="1">
    <citation type="journal article" date="2016" name="Mol. Biol. Evol.">
        <title>Comparative Genomics of Early-Diverging Mushroom-Forming Fungi Provides Insights into the Origins of Lignocellulose Decay Capabilities.</title>
        <authorList>
            <person name="Nagy L.G."/>
            <person name="Riley R."/>
            <person name="Tritt A."/>
            <person name="Adam C."/>
            <person name="Daum C."/>
            <person name="Floudas D."/>
            <person name="Sun H."/>
            <person name="Yadav J.S."/>
            <person name="Pangilinan J."/>
            <person name="Larsson K.H."/>
            <person name="Matsuura K."/>
            <person name="Barry K."/>
            <person name="Labutti K."/>
            <person name="Kuo R."/>
            <person name="Ohm R.A."/>
            <person name="Bhattacharya S.S."/>
            <person name="Shirouzu T."/>
            <person name="Yoshinaga Y."/>
            <person name="Martin F.M."/>
            <person name="Grigoriev I.V."/>
            <person name="Hibbett D.S."/>
        </authorList>
    </citation>
    <scope>NUCLEOTIDE SEQUENCE [LARGE SCALE GENOMIC DNA]</scope>
    <source>
        <strain evidence="3 4">TUFC12733</strain>
    </source>
</reference>
<evidence type="ECO:0000256" key="1">
    <source>
        <dbReference type="SAM" id="MobiDB-lite"/>
    </source>
</evidence>
<feature type="compositionally biased region" description="Low complexity" evidence="1">
    <location>
        <begin position="45"/>
        <end position="56"/>
    </location>
</feature>
<feature type="domain" description="GLTSCR protein conserved" evidence="2">
    <location>
        <begin position="109"/>
        <end position="157"/>
    </location>
</feature>
<evidence type="ECO:0000259" key="2">
    <source>
        <dbReference type="Pfam" id="PF15249"/>
    </source>
</evidence>
<proteinExistence type="predicted"/>
<organism evidence="3 4">
    <name type="scientific">Calocera viscosa (strain TUFC12733)</name>
    <dbReference type="NCBI Taxonomy" id="1330018"/>
    <lineage>
        <taxon>Eukaryota</taxon>
        <taxon>Fungi</taxon>
        <taxon>Dikarya</taxon>
        <taxon>Basidiomycota</taxon>
        <taxon>Agaricomycotina</taxon>
        <taxon>Dacrymycetes</taxon>
        <taxon>Dacrymycetales</taxon>
        <taxon>Dacrymycetaceae</taxon>
        <taxon>Calocera</taxon>
    </lineage>
</organism>
<sequence>MAHIPAQPEQRQASAISPTSPSASTSRRQSYSPAAYAAYFASQLTPSTSKTTPDSSAVVTSHSELSNVKRKAEEPAEDEAAKRKRIAREEDALLMREAAHRVAQAILADQLAVTYPDYQTPFKNAADVVQRLLPYHIFQQPDEDLLPSRKRSSKGKEREEEQTAALRQDVEGA</sequence>
<gene>
    <name evidence="3" type="ORF">CALVIDRAFT_165189</name>
</gene>
<dbReference type="Pfam" id="PF15249">
    <property type="entry name" value="GLTSCR1"/>
    <property type="match status" value="1"/>
</dbReference>
<feature type="compositionally biased region" description="Polar residues" evidence="1">
    <location>
        <begin position="57"/>
        <end position="66"/>
    </location>
</feature>
<feature type="region of interest" description="Disordered" evidence="1">
    <location>
        <begin position="45"/>
        <end position="83"/>
    </location>
</feature>
<dbReference type="InterPro" id="IPR015671">
    <property type="entry name" value="GSCR1_dom"/>
</dbReference>
<keyword evidence="4" id="KW-1185">Reference proteome</keyword>
<evidence type="ECO:0000313" key="3">
    <source>
        <dbReference type="EMBL" id="KZO95635.1"/>
    </source>
</evidence>
<feature type="region of interest" description="Disordered" evidence="1">
    <location>
        <begin position="141"/>
        <end position="173"/>
    </location>
</feature>
<dbReference type="EMBL" id="KV417288">
    <property type="protein sequence ID" value="KZO95635.1"/>
    <property type="molecule type" value="Genomic_DNA"/>
</dbReference>
<accession>A0A167LFC9</accession>
<dbReference type="STRING" id="1330018.A0A167LFC9"/>
<dbReference type="OrthoDB" id="2556847at2759"/>
<protein>
    <recommendedName>
        <fullName evidence="2">GLTSCR protein conserved domain-containing protein</fullName>
    </recommendedName>
</protein>
<feature type="region of interest" description="Disordered" evidence="1">
    <location>
        <begin position="1"/>
        <end position="29"/>
    </location>
</feature>
<dbReference type="AlphaFoldDB" id="A0A167LFC9"/>
<evidence type="ECO:0000313" key="4">
    <source>
        <dbReference type="Proteomes" id="UP000076738"/>
    </source>
</evidence>
<feature type="compositionally biased region" description="Low complexity" evidence="1">
    <location>
        <begin position="12"/>
        <end position="29"/>
    </location>
</feature>